<comment type="subcellular location">
    <subcellularLocation>
        <location evidence="1">Cell membrane</location>
        <topology evidence="1">Multi-pass membrane protein</topology>
    </subcellularLocation>
</comment>
<keyword evidence="3 10" id="KW-0812">Transmembrane</keyword>
<feature type="transmembrane region" description="Helical" evidence="10">
    <location>
        <begin position="597"/>
        <end position="621"/>
    </location>
</feature>
<name>A0A8C4QEA4_EPTBU</name>
<reference evidence="13" key="2">
    <citation type="submission" date="2025-09" db="UniProtKB">
        <authorList>
            <consortium name="Ensembl"/>
        </authorList>
    </citation>
    <scope>IDENTIFICATION</scope>
</reference>
<keyword evidence="8" id="KW-0325">Glycoprotein</keyword>
<evidence type="ECO:0000256" key="6">
    <source>
        <dbReference type="ARBA" id="ARBA00023136"/>
    </source>
</evidence>
<dbReference type="InterPro" id="IPR017978">
    <property type="entry name" value="GPCR_3_C"/>
</dbReference>
<feature type="transmembrane region" description="Helical" evidence="10">
    <location>
        <begin position="441"/>
        <end position="467"/>
    </location>
</feature>
<dbReference type="PRINTS" id="PR00248">
    <property type="entry name" value="GPCRMGR"/>
</dbReference>
<dbReference type="Gene3D" id="3.40.50.2300">
    <property type="match status" value="3"/>
</dbReference>
<feature type="transmembrane region" description="Helical" evidence="10">
    <location>
        <begin position="659"/>
        <end position="678"/>
    </location>
</feature>
<feature type="transmembrane region" description="Helical" evidence="10">
    <location>
        <begin position="633"/>
        <end position="653"/>
    </location>
</feature>
<protein>
    <recommendedName>
        <fullName evidence="12">G-protein coupled receptors family 3 profile domain-containing protein</fullName>
    </recommendedName>
</protein>
<feature type="signal peptide" evidence="11">
    <location>
        <begin position="1"/>
        <end position="21"/>
    </location>
</feature>
<evidence type="ECO:0000256" key="4">
    <source>
        <dbReference type="ARBA" id="ARBA00022989"/>
    </source>
</evidence>
<dbReference type="GO" id="GO:0005886">
    <property type="term" value="C:plasma membrane"/>
    <property type="evidence" value="ECO:0007669"/>
    <property type="project" value="UniProtKB-SubCell"/>
</dbReference>
<organism evidence="13 14">
    <name type="scientific">Eptatretus burgeri</name>
    <name type="common">Inshore hagfish</name>
    <dbReference type="NCBI Taxonomy" id="7764"/>
    <lineage>
        <taxon>Eukaryota</taxon>
        <taxon>Metazoa</taxon>
        <taxon>Chordata</taxon>
        <taxon>Craniata</taxon>
        <taxon>Vertebrata</taxon>
        <taxon>Cyclostomata</taxon>
        <taxon>Myxini</taxon>
        <taxon>Myxiniformes</taxon>
        <taxon>Myxinidae</taxon>
        <taxon>Eptatretinae</taxon>
        <taxon>Eptatretus</taxon>
    </lineage>
</organism>
<evidence type="ECO:0000256" key="5">
    <source>
        <dbReference type="ARBA" id="ARBA00023040"/>
    </source>
</evidence>
<keyword evidence="6 10" id="KW-0472">Membrane</keyword>
<dbReference type="Proteomes" id="UP000694388">
    <property type="component" value="Unplaced"/>
</dbReference>
<keyword evidence="11" id="KW-0732">Signal</keyword>
<dbReference type="InterPro" id="IPR001828">
    <property type="entry name" value="ANF_lig-bd_rcpt"/>
</dbReference>
<dbReference type="PROSITE" id="PS50259">
    <property type="entry name" value="G_PROTEIN_RECEP_F3_4"/>
    <property type="match status" value="1"/>
</dbReference>
<keyword evidence="7" id="KW-0675">Receptor</keyword>
<feature type="transmembrane region" description="Helical" evidence="10">
    <location>
        <begin position="512"/>
        <end position="532"/>
    </location>
</feature>
<dbReference type="GeneTree" id="ENSGT01150000286997"/>
<dbReference type="InterPro" id="IPR028082">
    <property type="entry name" value="Peripla_BP_I"/>
</dbReference>
<proteinExistence type="predicted"/>
<dbReference type="OMA" id="MASHIHY"/>
<dbReference type="PANTHER" id="PTHR24061:SF422">
    <property type="entry name" value="G-PROTEIN COUPLED RECEPTORS FAMILY 3 PROFILE DOMAIN-CONTAINING PROTEIN"/>
    <property type="match status" value="1"/>
</dbReference>
<dbReference type="Gene3D" id="2.10.50.30">
    <property type="entry name" value="GPCR, family 3, nine cysteines domain"/>
    <property type="match status" value="1"/>
</dbReference>
<evidence type="ECO:0000256" key="11">
    <source>
        <dbReference type="SAM" id="SignalP"/>
    </source>
</evidence>
<evidence type="ECO:0000256" key="3">
    <source>
        <dbReference type="ARBA" id="ARBA00022692"/>
    </source>
</evidence>
<keyword evidence="5" id="KW-0297">G-protein coupled receptor</keyword>
<keyword evidence="2" id="KW-1003">Cell membrane</keyword>
<accession>A0A8C4QEA4</accession>
<dbReference type="Ensembl" id="ENSEBUT00000014752.1">
    <property type="protein sequence ID" value="ENSEBUP00000014176.1"/>
    <property type="gene ID" value="ENSEBUG00000008931.1"/>
</dbReference>
<evidence type="ECO:0000256" key="2">
    <source>
        <dbReference type="ARBA" id="ARBA00022475"/>
    </source>
</evidence>
<dbReference type="InterPro" id="IPR038550">
    <property type="entry name" value="GPCR_3_9-Cys_sf"/>
</dbReference>
<feature type="transmembrane region" description="Helical" evidence="10">
    <location>
        <begin position="552"/>
        <end position="572"/>
    </location>
</feature>
<dbReference type="InterPro" id="IPR000337">
    <property type="entry name" value="GPCR_3"/>
</dbReference>
<evidence type="ECO:0000313" key="14">
    <source>
        <dbReference type="Proteomes" id="UP000694388"/>
    </source>
</evidence>
<evidence type="ECO:0000259" key="12">
    <source>
        <dbReference type="PROSITE" id="PS50259"/>
    </source>
</evidence>
<evidence type="ECO:0000256" key="10">
    <source>
        <dbReference type="SAM" id="Phobius"/>
    </source>
</evidence>
<feature type="transmembrane region" description="Helical" evidence="10">
    <location>
        <begin position="479"/>
        <end position="500"/>
    </location>
</feature>
<dbReference type="AlphaFoldDB" id="A0A8C4QEA4"/>
<evidence type="ECO:0000256" key="7">
    <source>
        <dbReference type="ARBA" id="ARBA00023170"/>
    </source>
</evidence>
<dbReference type="GO" id="GO:0004930">
    <property type="term" value="F:G protein-coupled receptor activity"/>
    <property type="evidence" value="ECO:0007669"/>
    <property type="project" value="UniProtKB-KW"/>
</dbReference>
<dbReference type="Pfam" id="PF01094">
    <property type="entry name" value="ANF_receptor"/>
    <property type="match status" value="1"/>
</dbReference>
<keyword evidence="9" id="KW-0807">Transducer</keyword>
<dbReference type="Pfam" id="PF00003">
    <property type="entry name" value="7tm_3"/>
    <property type="match status" value="1"/>
</dbReference>
<dbReference type="InterPro" id="IPR000068">
    <property type="entry name" value="GPCR_3_Ca_sens_rcpt-rel"/>
</dbReference>
<evidence type="ECO:0000313" key="13">
    <source>
        <dbReference type="Ensembl" id="ENSEBUP00000014176.1"/>
    </source>
</evidence>
<reference evidence="13" key="1">
    <citation type="submission" date="2025-08" db="UniProtKB">
        <authorList>
            <consortium name="Ensembl"/>
        </authorList>
    </citation>
    <scope>IDENTIFICATION</scope>
</reference>
<dbReference type="PANTHER" id="PTHR24061">
    <property type="entry name" value="CALCIUM-SENSING RECEPTOR-RELATED"/>
    <property type="match status" value="1"/>
</dbReference>
<dbReference type="SUPFAM" id="SSF53822">
    <property type="entry name" value="Periplasmic binding protein-like I"/>
    <property type="match status" value="1"/>
</dbReference>
<evidence type="ECO:0000256" key="1">
    <source>
        <dbReference type="ARBA" id="ARBA00004651"/>
    </source>
</evidence>
<sequence length="698" mass="79662">MLLFLLSNLPIVNSTIYKTQTEEMPVEDSTKRIVFIVGFFPIGNSLVIDELSFTEAPADRHSLQWAVAMEYAIKEINERNDLLPNITLTFDIYDSCLQIPIALENSLRLLQENIFFGNISKSFCKPSVMIGPYSSEIVTFLSPFLTVFNLPQISYGASSKHLSNKKHFPYFIRTYSSDLHWVSALVHLVVHFGWKYLGTLAVDDAYGRNGRAQFVSDAQQRGVCIAFQEDWKQIIWPEDIQRVVNKQYCNILKYEAKFYEKIKFLKIQYFLRYYAENTCSENPDASTNVFLDDFWKETFNCSWNTFHNELNICSRHEKLDEVLPSFTDVSQLRVSYLSYLAVYVFAHALHDLHSRTPSHCPFNNGSCENIDNFEPWQVSLNPYWIALITILTLCFAFNKFACHYISDSPDCLRCPKDQWPREDKSACVHMPMEFLSFSDPLTLSLLGFVVIGNVMALMVAGLLVKFWKRSVMNSTNFSVYCIMLVAIVGCFGSSVTFVGQPTDFLCKMRHPLTLSVLTLAIACVLVTTIQLIVSKHAIFIKKNPCTIFPKPLLLGTLCVSPQFTFCLIWALVGKPRPVRMTETRVDVIALECGGASLIWDICAFVYFGILIIFCLFVVCLVHEEISTQQDIKFIRFSILFCLMVILAFFPAYSSTQGKFAVTTEIFAIIAIGVILRHFTVPRWGLNSPIFFWACSTVP</sequence>
<evidence type="ECO:0000256" key="9">
    <source>
        <dbReference type="ARBA" id="ARBA00023224"/>
    </source>
</evidence>
<keyword evidence="14" id="KW-1185">Reference proteome</keyword>
<evidence type="ECO:0000256" key="8">
    <source>
        <dbReference type="ARBA" id="ARBA00023180"/>
    </source>
</evidence>
<feature type="chain" id="PRO_5034284040" description="G-protein coupled receptors family 3 profile domain-containing protein" evidence="11">
    <location>
        <begin position="22"/>
        <end position="698"/>
    </location>
</feature>
<keyword evidence="4 10" id="KW-1133">Transmembrane helix</keyword>
<feature type="domain" description="G-protein coupled receptors family 3 profile" evidence="12">
    <location>
        <begin position="441"/>
        <end position="682"/>
    </location>
</feature>